<dbReference type="AlphaFoldDB" id="A0A0M8N7R4"/>
<proteinExistence type="predicted"/>
<sequence length="182" mass="20077">MAKKEGEGLSAFERRRLENMAVNKAILSDISAAAQKIIPEAPIPKKAAPKRKTVKVETVNFEPRRSLRKSSRLAGLDAADGTLKRKLEVEAEHEAEKAKLKKMRNADDLNLGDIAVDGRKYGHGVAAVQELFRGAQPGVRTFTEDDVKETTDKGLKELRLRMGGLKLYEQWAPNGSSLSALR</sequence>
<evidence type="ECO:0000313" key="1">
    <source>
        <dbReference type="EMBL" id="KOS21711.1"/>
    </source>
</evidence>
<keyword evidence="2" id="KW-1185">Reference proteome</keyword>
<gene>
    <name evidence="1" type="ORF">ESCO_002259</name>
</gene>
<comment type="caution">
    <text evidence="1">The sequence shown here is derived from an EMBL/GenBank/DDBJ whole genome shotgun (WGS) entry which is preliminary data.</text>
</comment>
<dbReference type="OrthoDB" id="9890280at2759"/>
<dbReference type="Proteomes" id="UP000053831">
    <property type="component" value="Unassembled WGS sequence"/>
</dbReference>
<protein>
    <submittedName>
        <fullName evidence="1">WD repeat-containing protein</fullName>
    </submittedName>
</protein>
<reference evidence="1 2" key="1">
    <citation type="submission" date="2015-07" db="EMBL/GenBank/DDBJ databases">
        <title>The genome of the fungus Escovopsis weberi, a specialized disease agent of ant agriculture.</title>
        <authorList>
            <person name="de Man T.J."/>
            <person name="Stajich J.E."/>
            <person name="Kubicek C.P."/>
            <person name="Chenthamara K."/>
            <person name="Atanasova L."/>
            <person name="Druzhinina I.S."/>
            <person name="Birnbaum S."/>
            <person name="Barribeau S.M."/>
            <person name="Teiling C."/>
            <person name="Suen G."/>
            <person name="Currie C."/>
            <person name="Gerardo N.M."/>
        </authorList>
    </citation>
    <scope>NUCLEOTIDE SEQUENCE [LARGE SCALE GENOMIC DNA]</scope>
</reference>
<evidence type="ECO:0000313" key="2">
    <source>
        <dbReference type="Proteomes" id="UP000053831"/>
    </source>
</evidence>
<organism evidence="1 2">
    <name type="scientific">Escovopsis weberi</name>
    <dbReference type="NCBI Taxonomy" id="150374"/>
    <lineage>
        <taxon>Eukaryota</taxon>
        <taxon>Fungi</taxon>
        <taxon>Dikarya</taxon>
        <taxon>Ascomycota</taxon>
        <taxon>Pezizomycotina</taxon>
        <taxon>Sordariomycetes</taxon>
        <taxon>Hypocreomycetidae</taxon>
        <taxon>Hypocreales</taxon>
        <taxon>Hypocreaceae</taxon>
        <taxon>Escovopsis</taxon>
    </lineage>
</organism>
<accession>A0A0M8N7R4</accession>
<name>A0A0M8N7R4_ESCWE</name>
<dbReference type="EMBL" id="LGSR01000006">
    <property type="protein sequence ID" value="KOS21711.1"/>
    <property type="molecule type" value="Genomic_DNA"/>
</dbReference>
<dbReference type="STRING" id="150374.A0A0M8N7R4"/>